<dbReference type="AlphaFoldDB" id="A0A7X0MW33"/>
<dbReference type="EMBL" id="JACHBU010000012">
    <property type="protein sequence ID" value="MBB6510948.1"/>
    <property type="molecule type" value="Genomic_DNA"/>
</dbReference>
<reference evidence="1 2" key="1">
    <citation type="submission" date="2020-08" db="EMBL/GenBank/DDBJ databases">
        <title>The Agave Microbiome: Exploring the role of microbial communities in plant adaptations to desert environments.</title>
        <authorList>
            <person name="Partida-Martinez L.P."/>
        </authorList>
    </citation>
    <scope>NUCLEOTIDE SEQUENCE [LARGE SCALE GENOMIC DNA]</scope>
    <source>
        <strain evidence="1 2">AS3.12</strain>
    </source>
</reference>
<keyword evidence="2" id="KW-1185">Reference proteome</keyword>
<organism evidence="1 2">
    <name type="scientific">Rhizobium soli</name>
    <dbReference type="NCBI Taxonomy" id="424798"/>
    <lineage>
        <taxon>Bacteria</taxon>
        <taxon>Pseudomonadati</taxon>
        <taxon>Pseudomonadota</taxon>
        <taxon>Alphaproteobacteria</taxon>
        <taxon>Hyphomicrobiales</taxon>
        <taxon>Rhizobiaceae</taxon>
        <taxon>Rhizobium/Agrobacterium group</taxon>
        <taxon>Rhizobium</taxon>
    </lineage>
</organism>
<sequence length="141" mass="16215">MKRYISSDGWGHIFAGNTSFETRWVVDCETRKLVAGFIMEGRGWLPLYGHLLADLEEDVEQNVLWELDSNTLDYKEHGLRRSKTIPVWARSPAPAVVAPAPKSPAHRTPTIRTQQENAELECATHTPPFHLRWKTKEMFFP</sequence>
<protein>
    <submittedName>
        <fullName evidence="1">Uncharacterized protein</fullName>
    </submittedName>
</protein>
<gene>
    <name evidence="1" type="ORF">F4695_004340</name>
</gene>
<evidence type="ECO:0000313" key="1">
    <source>
        <dbReference type="EMBL" id="MBB6510948.1"/>
    </source>
</evidence>
<name>A0A7X0MW33_9HYPH</name>
<proteinExistence type="predicted"/>
<dbReference type="Proteomes" id="UP000585437">
    <property type="component" value="Unassembled WGS sequence"/>
</dbReference>
<dbReference type="RefSeq" id="WP_184655985.1">
    <property type="nucleotide sequence ID" value="NZ_JACHBU010000012.1"/>
</dbReference>
<comment type="caution">
    <text evidence="1">The sequence shown here is derived from an EMBL/GenBank/DDBJ whole genome shotgun (WGS) entry which is preliminary data.</text>
</comment>
<accession>A0A7X0MW33</accession>
<evidence type="ECO:0000313" key="2">
    <source>
        <dbReference type="Proteomes" id="UP000585437"/>
    </source>
</evidence>